<evidence type="ECO:0000313" key="2">
    <source>
        <dbReference type="Proteomes" id="UP000747110"/>
    </source>
</evidence>
<evidence type="ECO:0000313" key="1">
    <source>
        <dbReference type="EMBL" id="GIL70813.1"/>
    </source>
</evidence>
<organism evidence="1 2">
    <name type="scientific">Volvox reticuliferus</name>
    <dbReference type="NCBI Taxonomy" id="1737510"/>
    <lineage>
        <taxon>Eukaryota</taxon>
        <taxon>Viridiplantae</taxon>
        <taxon>Chlorophyta</taxon>
        <taxon>core chlorophytes</taxon>
        <taxon>Chlorophyceae</taxon>
        <taxon>CS clade</taxon>
        <taxon>Chlamydomonadales</taxon>
        <taxon>Volvocaceae</taxon>
        <taxon>Volvox</taxon>
    </lineage>
</organism>
<accession>A0A8J4BY41</accession>
<dbReference type="AlphaFoldDB" id="A0A8J4BY41"/>
<reference evidence="1" key="1">
    <citation type="journal article" date="2021" name="Proc. Natl. Acad. Sci. U.S.A.">
        <title>Three genomes in the algal genus Volvox reveal the fate of a haploid sex-determining region after a transition to homothallism.</title>
        <authorList>
            <person name="Yamamoto K."/>
            <person name="Hamaji T."/>
            <person name="Kawai-Toyooka H."/>
            <person name="Matsuzaki R."/>
            <person name="Takahashi F."/>
            <person name="Nishimura Y."/>
            <person name="Kawachi M."/>
            <person name="Noguchi H."/>
            <person name="Minakuchi Y."/>
            <person name="Umen J.G."/>
            <person name="Toyoda A."/>
            <person name="Nozaki H."/>
        </authorList>
    </citation>
    <scope>NUCLEOTIDE SEQUENCE</scope>
    <source>
        <strain evidence="1">NIES-3786</strain>
    </source>
</reference>
<dbReference type="Proteomes" id="UP000747110">
    <property type="component" value="Unassembled WGS sequence"/>
</dbReference>
<proteinExistence type="predicted"/>
<sequence length="148" mass="15740">MRATDSAPPAAADWSQLEIDERVLAELSWEIREYGRASGQRKGDGAAPAVGLQLYPRQARGLSGVGKEAKAGHTIAGSTLASWTFGDSTSLDEQVMRVNAPRGSSSHRRLCSCIGIDKRLCCCIGIASGCGARFCGVHAINQIRLHQS</sequence>
<name>A0A8J4BY41_9CHLO</name>
<keyword evidence="2" id="KW-1185">Reference proteome</keyword>
<gene>
    <name evidence="1" type="ORF">Vretifemale_1509</name>
</gene>
<protein>
    <submittedName>
        <fullName evidence="1">Uncharacterized protein</fullName>
    </submittedName>
</protein>
<dbReference type="EMBL" id="BNCP01000002">
    <property type="protein sequence ID" value="GIL70813.1"/>
    <property type="molecule type" value="Genomic_DNA"/>
</dbReference>
<comment type="caution">
    <text evidence="1">The sequence shown here is derived from an EMBL/GenBank/DDBJ whole genome shotgun (WGS) entry which is preliminary data.</text>
</comment>